<dbReference type="GO" id="GO:0008171">
    <property type="term" value="F:O-methyltransferase activity"/>
    <property type="evidence" value="ECO:0007669"/>
    <property type="project" value="InterPro"/>
</dbReference>
<feature type="domain" description="O-methyltransferase C-terminal" evidence="4">
    <location>
        <begin position="208"/>
        <end position="403"/>
    </location>
</feature>
<organism evidence="5 6">
    <name type="scientific">Zopfia rhizophila CBS 207.26</name>
    <dbReference type="NCBI Taxonomy" id="1314779"/>
    <lineage>
        <taxon>Eukaryota</taxon>
        <taxon>Fungi</taxon>
        <taxon>Dikarya</taxon>
        <taxon>Ascomycota</taxon>
        <taxon>Pezizomycotina</taxon>
        <taxon>Dothideomycetes</taxon>
        <taxon>Dothideomycetes incertae sedis</taxon>
        <taxon>Zopfiaceae</taxon>
        <taxon>Zopfia</taxon>
    </lineage>
</organism>
<evidence type="ECO:0000256" key="3">
    <source>
        <dbReference type="ARBA" id="ARBA00022691"/>
    </source>
</evidence>
<evidence type="ECO:0000256" key="2">
    <source>
        <dbReference type="ARBA" id="ARBA00022679"/>
    </source>
</evidence>
<dbReference type="InterPro" id="IPR036388">
    <property type="entry name" value="WH-like_DNA-bd_sf"/>
</dbReference>
<evidence type="ECO:0000313" key="6">
    <source>
        <dbReference type="Proteomes" id="UP000800200"/>
    </source>
</evidence>
<evidence type="ECO:0000259" key="4">
    <source>
        <dbReference type="Pfam" id="PF00891"/>
    </source>
</evidence>
<dbReference type="GO" id="GO:0032259">
    <property type="term" value="P:methylation"/>
    <property type="evidence" value="ECO:0007669"/>
    <property type="project" value="UniProtKB-KW"/>
</dbReference>
<gene>
    <name evidence="5" type="ORF">K469DRAFT_667438</name>
</gene>
<evidence type="ECO:0000256" key="1">
    <source>
        <dbReference type="ARBA" id="ARBA00022603"/>
    </source>
</evidence>
<dbReference type="EMBL" id="ML994639">
    <property type="protein sequence ID" value="KAF2184184.1"/>
    <property type="molecule type" value="Genomic_DNA"/>
</dbReference>
<evidence type="ECO:0000313" key="5">
    <source>
        <dbReference type="EMBL" id="KAF2184184.1"/>
    </source>
</evidence>
<dbReference type="PROSITE" id="PS51683">
    <property type="entry name" value="SAM_OMT_II"/>
    <property type="match status" value="1"/>
</dbReference>
<dbReference type="Pfam" id="PF00891">
    <property type="entry name" value="Methyltransf_2"/>
    <property type="match status" value="1"/>
</dbReference>
<dbReference type="InterPro" id="IPR001077">
    <property type="entry name" value="COMT_C"/>
</dbReference>
<dbReference type="PANTHER" id="PTHR43712">
    <property type="entry name" value="PUTATIVE (AFU_ORTHOLOGUE AFUA_4G14580)-RELATED"/>
    <property type="match status" value="1"/>
</dbReference>
<dbReference type="Gene3D" id="3.40.50.150">
    <property type="entry name" value="Vaccinia Virus protein VP39"/>
    <property type="match status" value="1"/>
</dbReference>
<dbReference type="OrthoDB" id="1606438at2759"/>
<keyword evidence="1 5" id="KW-0489">Methyltransferase</keyword>
<protein>
    <submittedName>
        <fullName evidence="5">S-adenosyl-L-methionine-dependent methyltransferase</fullName>
    </submittedName>
</protein>
<proteinExistence type="predicted"/>
<dbReference type="Gene3D" id="1.10.10.10">
    <property type="entry name" value="Winged helix-like DNA-binding domain superfamily/Winged helix DNA-binding domain"/>
    <property type="match status" value="1"/>
</dbReference>
<reference evidence="5" key="1">
    <citation type="journal article" date="2020" name="Stud. Mycol.">
        <title>101 Dothideomycetes genomes: a test case for predicting lifestyles and emergence of pathogens.</title>
        <authorList>
            <person name="Haridas S."/>
            <person name="Albert R."/>
            <person name="Binder M."/>
            <person name="Bloem J."/>
            <person name="Labutti K."/>
            <person name="Salamov A."/>
            <person name="Andreopoulos B."/>
            <person name="Baker S."/>
            <person name="Barry K."/>
            <person name="Bills G."/>
            <person name="Bluhm B."/>
            <person name="Cannon C."/>
            <person name="Castanera R."/>
            <person name="Culley D."/>
            <person name="Daum C."/>
            <person name="Ezra D."/>
            <person name="Gonzalez J."/>
            <person name="Henrissat B."/>
            <person name="Kuo A."/>
            <person name="Liang C."/>
            <person name="Lipzen A."/>
            <person name="Lutzoni F."/>
            <person name="Magnuson J."/>
            <person name="Mondo S."/>
            <person name="Nolan M."/>
            <person name="Ohm R."/>
            <person name="Pangilinan J."/>
            <person name="Park H.-J."/>
            <person name="Ramirez L."/>
            <person name="Alfaro M."/>
            <person name="Sun H."/>
            <person name="Tritt A."/>
            <person name="Yoshinaga Y."/>
            <person name="Zwiers L.-H."/>
            <person name="Turgeon B."/>
            <person name="Goodwin S."/>
            <person name="Spatafora J."/>
            <person name="Crous P."/>
            <person name="Grigoriev I."/>
        </authorList>
    </citation>
    <scope>NUCLEOTIDE SEQUENCE</scope>
    <source>
        <strain evidence="5">CBS 207.26</strain>
    </source>
</reference>
<name>A0A6A6DX67_9PEZI</name>
<keyword evidence="2 5" id="KW-0808">Transferase</keyword>
<keyword evidence="3" id="KW-0949">S-adenosyl-L-methionine</keyword>
<dbReference type="InterPro" id="IPR036390">
    <property type="entry name" value="WH_DNA-bd_sf"/>
</dbReference>
<dbReference type="InterPro" id="IPR016461">
    <property type="entry name" value="COMT-like"/>
</dbReference>
<dbReference type="InterPro" id="IPR029063">
    <property type="entry name" value="SAM-dependent_MTases_sf"/>
</dbReference>
<sequence length="432" mass="47349">MATFSEIAGIVSSKAAEVSRLLREAQLPEPTFNETGAHDFDTRHHQNADTEALRHARNALINAAQDLSHLTMGPVDYLCSLSWSAAKIANLGSLVRLDIPRRIPQGGSRNLSDLVAEIGLPELIISRVIRYAIANGMLHEEPIGVISHTAASARLAIDRDMHNFCLMWSAEISSLLVKLPEALARKQTLGNKGPEAAANLAFPEYVNLFDYFEKRTDAAQRYSTYLASRAKIPCWSADYLIRAWDWDSVGSGTVVDVGGSAGSTSVILARAFPSMHLVNQDVAPEALKEGEANIKQLGLNSRISFAHHDFFSSQTVSAKAYIFKSILHDWPDEACVRILKALLPALKDGAHVLIGECLMPGPPALRASAWDYEAKRVEDQIMIAGHGAHERTLEQFQAIFSAASESFRFNGVKEDVDGSVFSLIDFVYHPSK</sequence>
<dbReference type="Proteomes" id="UP000800200">
    <property type="component" value="Unassembled WGS sequence"/>
</dbReference>
<dbReference type="AlphaFoldDB" id="A0A6A6DX67"/>
<dbReference type="PANTHER" id="PTHR43712:SF16">
    <property type="entry name" value="O-METHYLTRANSFERASE ELCB"/>
    <property type="match status" value="1"/>
</dbReference>
<dbReference type="SUPFAM" id="SSF53335">
    <property type="entry name" value="S-adenosyl-L-methionine-dependent methyltransferases"/>
    <property type="match status" value="1"/>
</dbReference>
<accession>A0A6A6DX67</accession>
<keyword evidence="6" id="KW-1185">Reference proteome</keyword>
<dbReference type="SUPFAM" id="SSF46785">
    <property type="entry name" value="Winged helix' DNA-binding domain"/>
    <property type="match status" value="1"/>
</dbReference>